<evidence type="ECO:0000313" key="17">
    <source>
        <dbReference type="EMBL" id="ASJ26091.1"/>
    </source>
</evidence>
<comment type="function">
    <text evidence="14">Catalyzes cross-linking of the peptidoglycan cell wall.</text>
</comment>
<dbReference type="InterPro" id="IPR050515">
    <property type="entry name" value="Beta-lactam/transpept"/>
</dbReference>
<dbReference type="Gene3D" id="3.90.1310.10">
    <property type="entry name" value="Penicillin-binding protein 2a (Domain 2)"/>
    <property type="match status" value="1"/>
</dbReference>
<dbReference type="HAMAP" id="MF_02081">
    <property type="entry name" value="MrdA_transpept"/>
    <property type="match status" value="1"/>
</dbReference>
<protein>
    <recommendedName>
        <fullName evidence="14">Peptidoglycan D,D-transpeptidase MrdA</fullName>
        <ecNumber evidence="14">3.4.16.4</ecNumber>
    </recommendedName>
    <alternativeName>
        <fullName evidence="14">Penicillin-binding protein 2</fullName>
        <shortName evidence="14">PBP-2</shortName>
    </alternativeName>
</protein>
<gene>
    <name evidence="14 17" type="primary">mrdA</name>
    <name evidence="17" type="ORF">LHGZ1_3260</name>
</gene>
<feature type="domain" description="Penicillin-binding protein dimerisation" evidence="16">
    <location>
        <begin position="76"/>
        <end position="251"/>
    </location>
</feature>
<evidence type="ECO:0000256" key="4">
    <source>
        <dbReference type="ARBA" id="ARBA00022519"/>
    </source>
</evidence>
<keyword evidence="13 14" id="KW-0961">Cell wall biogenesis/degradation</keyword>
<dbReference type="OrthoDB" id="9789078at2"/>
<dbReference type="GO" id="GO:0008658">
    <property type="term" value="F:penicillin binding"/>
    <property type="evidence" value="ECO:0007669"/>
    <property type="project" value="InterPro"/>
</dbReference>
<dbReference type="InterPro" id="IPR036138">
    <property type="entry name" value="PBP_dimer_sf"/>
</dbReference>
<dbReference type="SUPFAM" id="SSF56601">
    <property type="entry name" value="beta-lactamase/transpeptidase-like"/>
    <property type="match status" value="1"/>
</dbReference>
<evidence type="ECO:0000256" key="2">
    <source>
        <dbReference type="ARBA" id="ARBA00004236"/>
    </source>
</evidence>
<evidence type="ECO:0000256" key="13">
    <source>
        <dbReference type="ARBA" id="ARBA00023316"/>
    </source>
</evidence>
<comment type="catalytic activity">
    <reaction evidence="14">
        <text>Preferential cleavage: (Ac)2-L-Lys-D-Ala-|-D-Ala. Also transpeptidation of peptidyl-alanyl moieties that are N-acyl substituents of D-alanine.</text>
        <dbReference type="EC" id="3.4.16.4"/>
    </reaction>
</comment>
<sequence>MFSFRRRFSFARLLRSKAPQTPQESDRQFQIRLLVAFGAILFAFGILFTRFVWLQVFQFDHFSTLAQQNRISFVPIVPNRGLIVDRNGVVLVQNYSAYTLELTPSKIPDLPATLEELGRLVEITPRDLKRFRKLKAESRNFESIPLKLKLTDDEVARVAAESYRLPGVEINARLFRDYPYKDQLAHVVGYIGRINQRDKDRLDEEEKSANYRGSTHIGKTGLEAVYEDELHGQTGFEEVETDAGGRAIRTLRRTPPVNGKTLRLALDIRLQQKAFELFGDRRGALVAIEPSTGGVLAFVSKPGFDPNLFVDGIDSQSWKDLNEDWKRPLINRALRGLYPPGSTFKPFMAMAALESGFRDPSYTIADPGYFTLPGSSHRFRDSKPAGHGTVNLFKSIQVSSDTYYYKLAWDMGIDRIAPELAKFGLGSVTGIDLDHEAKGVLPSKEWKTRRFAAKRYREEHRRWLPADVVPIGIGQGYNAYTPLQMAQATAILANNGVVFKPHVVKEIVDTQTGTSTLVEPQPVRDNHFKPQHVDFVKSAMAAVLKPGGTAARLGGNLAYEMAGKTGTAQVVQIKQGAKYNAAALAEQHRDHSWFIAFAPVAEPKIAIAVIVENGGWGAAAAAPIARQLTDFYLLGDQAASRLAPPPAQQGAEDASESD</sequence>
<dbReference type="GO" id="GO:0009252">
    <property type="term" value="P:peptidoglycan biosynthetic process"/>
    <property type="evidence" value="ECO:0007669"/>
    <property type="project" value="UniProtKB-UniRule"/>
</dbReference>
<comment type="pathway">
    <text evidence="14">Cell wall biogenesis; peptidoglycan biosynthesis.</text>
</comment>
<comment type="similarity">
    <text evidence="14">Belongs to the transpeptidase family. MrdA subfamily.</text>
</comment>
<dbReference type="NCBIfam" id="TIGR03423">
    <property type="entry name" value="pbp2_mrdA"/>
    <property type="match status" value="1"/>
</dbReference>
<dbReference type="Pfam" id="PF00905">
    <property type="entry name" value="Transpeptidase"/>
    <property type="match status" value="1"/>
</dbReference>
<evidence type="ECO:0000256" key="9">
    <source>
        <dbReference type="ARBA" id="ARBA00022960"/>
    </source>
</evidence>
<keyword evidence="4 14" id="KW-0997">Cell inner membrane</keyword>
<name>A0A248LNN7_9NEIS</name>
<keyword evidence="12 14" id="KW-0472">Membrane</keyword>
<feature type="active site" description="Acyl-ester intermediate" evidence="14">
    <location>
        <position position="342"/>
    </location>
</feature>
<keyword evidence="5 14" id="KW-0121">Carboxypeptidase</keyword>
<evidence type="ECO:0000256" key="14">
    <source>
        <dbReference type="HAMAP-Rule" id="MF_02081"/>
    </source>
</evidence>
<proteinExistence type="inferred from homology"/>
<evidence type="ECO:0000256" key="6">
    <source>
        <dbReference type="ARBA" id="ARBA00022670"/>
    </source>
</evidence>
<keyword evidence="6 14" id="KW-0645">Protease</keyword>
<dbReference type="EMBL" id="CP022115">
    <property type="protein sequence ID" value="ASJ26091.1"/>
    <property type="molecule type" value="Genomic_DNA"/>
</dbReference>
<dbReference type="GO" id="GO:0071972">
    <property type="term" value="F:peptidoglycan L,D-transpeptidase activity"/>
    <property type="evidence" value="ECO:0007669"/>
    <property type="project" value="TreeGrafter"/>
</dbReference>
<dbReference type="Proteomes" id="UP000197424">
    <property type="component" value="Chromosome"/>
</dbReference>
<evidence type="ECO:0000259" key="15">
    <source>
        <dbReference type="Pfam" id="PF00905"/>
    </source>
</evidence>
<reference evidence="18" key="1">
    <citation type="submission" date="2017-06" db="EMBL/GenBank/DDBJ databases">
        <title>Whole genome sequence of Laribacter hongkongensis LHGZ1.</title>
        <authorList>
            <person name="Chen D."/>
            <person name="Wu H."/>
            <person name="Chen J."/>
        </authorList>
    </citation>
    <scope>NUCLEOTIDE SEQUENCE [LARGE SCALE GENOMIC DNA]</scope>
    <source>
        <strain evidence="18">LHGZ1</strain>
    </source>
</reference>
<keyword evidence="8 14" id="KW-0378">Hydrolase</keyword>
<dbReference type="GO" id="GO:0009002">
    <property type="term" value="F:serine-type D-Ala-D-Ala carboxypeptidase activity"/>
    <property type="evidence" value="ECO:0007669"/>
    <property type="project" value="UniProtKB-UniRule"/>
</dbReference>
<feature type="domain" description="Penicillin-binding protein transpeptidase" evidence="15">
    <location>
        <begin position="283"/>
        <end position="629"/>
    </location>
</feature>
<dbReference type="GO" id="GO:0071555">
    <property type="term" value="P:cell wall organization"/>
    <property type="evidence" value="ECO:0007669"/>
    <property type="project" value="UniProtKB-KW"/>
</dbReference>
<organism evidence="17 18">
    <name type="scientific">Laribacter hongkongensis</name>
    <dbReference type="NCBI Taxonomy" id="168471"/>
    <lineage>
        <taxon>Bacteria</taxon>
        <taxon>Pseudomonadati</taxon>
        <taxon>Pseudomonadota</taxon>
        <taxon>Betaproteobacteria</taxon>
        <taxon>Neisseriales</taxon>
        <taxon>Aquaspirillaceae</taxon>
        <taxon>Laribacter</taxon>
    </lineage>
</organism>
<evidence type="ECO:0000256" key="3">
    <source>
        <dbReference type="ARBA" id="ARBA00022475"/>
    </source>
</evidence>
<keyword evidence="7 14" id="KW-0812">Transmembrane</keyword>
<accession>A0A248LNN7</accession>
<evidence type="ECO:0000259" key="16">
    <source>
        <dbReference type="Pfam" id="PF03717"/>
    </source>
</evidence>
<keyword evidence="10 14" id="KW-0573">Peptidoglycan synthesis</keyword>
<dbReference type="Pfam" id="PF03717">
    <property type="entry name" value="PBP_dimer"/>
    <property type="match status" value="1"/>
</dbReference>
<evidence type="ECO:0000256" key="11">
    <source>
        <dbReference type="ARBA" id="ARBA00022989"/>
    </source>
</evidence>
<dbReference type="RefSeq" id="WP_088861693.1">
    <property type="nucleotide sequence ID" value="NZ_CP022115.1"/>
</dbReference>
<dbReference type="GO" id="GO:0005886">
    <property type="term" value="C:plasma membrane"/>
    <property type="evidence" value="ECO:0007669"/>
    <property type="project" value="UniProtKB-SubCell"/>
</dbReference>
<feature type="transmembrane region" description="Helical" evidence="14">
    <location>
        <begin position="33"/>
        <end position="53"/>
    </location>
</feature>
<dbReference type="EC" id="3.4.16.4" evidence="14"/>
<evidence type="ECO:0000256" key="12">
    <source>
        <dbReference type="ARBA" id="ARBA00023136"/>
    </source>
</evidence>
<dbReference type="Gene3D" id="3.30.1390.30">
    <property type="entry name" value="Penicillin-binding protein 2a, domain 3"/>
    <property type="match status" value="1"/>
</dbReference>
<dbReference type="InterPro" id="IPR012338">
    <property type="entry name" value="Beta-lactam/transpept-like"/>
</dbReference>
<dbReference type="GO" id="GO:0006508">
    <property type="term" value="P:proteolysis"/>
    <property type="evidence" value="ECO:0007669"/>
    <property type="project" value="UniProtKB-KW"/>
</dbReference>
<dbReference type="Gene3D" id="3.40.710.10">
    <property type="entry name" value="DD-peptidase/beta-lactamase superfamily"/>
    <property type="match status" value="1"/>
</dbReference>
<dbReference type="InterPro" id="IPR017790">
    <property type="entry name" value="Penicillin-binding_protein_2"/>
</dbReference>
<evidence type="ECO:0000256" key="1">
    <source>
        <dbReference type="ARBA" id="ARBA00004167"/>
    </source>
</evidence>
<dbReference type="AlphaFoldDB" id="A0A248LNN7"/>
<keyword evidence="9 14" id="KW-0133">Cell shape</keyword>
<evidence type="ECO:0000256" key="8">
    <source>
        <dbReference type="ARBA" id="ARBA00022801"/>
    </source>
</evidence>
<dbReference type="InterPro" id="IPR005311">
    <property type="entry name" value="PBP_dimer"/>
</dbReference>
<evidence type="ECO:0000313" key="18">
    <source>
        <dbReference type="Proteomes" id="UP000197424"/>
    </source>
</evidence>
<dbReference type="PANTHER" id="PTHR30627:SF2">
    <property type="entry name" value="PEPTIDOGLYCAN D,D-TRANSPEPTIDASE MRDA"/>
    <property type="match status" value="1"/>
</dbReference>
<dbReference type="UniPathway" id="UPA00219"/>
<evidence type="ECO:0000256" key="5">
    <source>
        <dbReference type="ARBA" id="ARBA00022645"/>
    </source>
</evidence>
<evidence type="ECO:0000256" key="10">
    <source>
        <dbReference type="ARBA" id="ARBA00022984"/>
    </source>
</evidence>
<dbReference type="PANTHER" id="PTHR30627">
    <property type="entry name" value="PEPTIDOGLYCAN D,D-TRANSPEPTIDASE"/>
    <property type="match status" value="1"/>
</dbReference>
<dbReference type="GO" id="GO:0008360">
    <property type="term" value="P:regulation of cell shape"/>
    <property type="evidence" value="ECO:0007669"/>
    <property type="project" value="UniProtKB-KW"/>
</dbReference>
<comment type="caution">
    <text evidence="14">Lacks conserved residue(s) required for the propagation of feature annotation.</text>
</comment>
<comment type="subcellular location">
    <subcellularLocation>
        <location evidence="14">Cell inner membrane</location>
        <topology evidence="14">Single-pass membrane protein</topology>
    </subcellularLocation>
    <subcellularLocation>
        <location evidence="2">Cell membrane</location>
    </subcellularLocation>
    <subcellularLocation>
        <location evidence="1">Membrane</location>
        <topology evidence="1">Single-pass membrane protein</topology>
    </subcellularLocation>
</comment>
<dbReference type="SUPFAM" id="SSF56519">
    <property type="entry name" value="Penicillin binding protein dimerisation domain"/>
    <property type="match status" value="1"/>
</dbReference>
<evidence type="ECO:0000256" key="7">
    <source>
        <dbReference type="ARBA" id="ARBA00022692"/>
    </source>
</evidence>
<keyword evidence="11 14" id="KW-1133">Transmembrane helix</keyword>
<keyword evidence="3 14" id="KW-1003">Cell membrane</keyword>
<dbReference type="InterPro" id="IPR001460">
    <property type="entry name" value="PCN-bd_Tpept"/>
</dbReference>